<organism evidence="9 10">
    <name type="scientific">Gryllotalpicola kribbensis</name>
    <dbReference type="NCBI Taxonomy" id="993084"/>
    <lineage>
        <taxon>Bacteria</taxon>
        <taxon>Bacillati</taxon>
        <taxon>Actinomycetota</taxon>
        <taxon>Actinomycetes</taxon>
        <taxon>Micrococcales</taxon>
        <taxon>Microbacteriaceae</taxon>
        <taxon>Gryllotalpicola</taxon>
    </lineage>
</organism>
<evidence type="ECO:0000256" key="3">
    <source>
        <dbReference type="ARBA" id="ARBA00022475"/>
    </source>
</evidence>
<dbReference type="PANTHER" id="PTHR30561">
    <property type="entry name" value="SMR FAMILY PROTON-DEPENDENT DRUG EFFLUX TRANSPORTER SUGE"/>
    <property type="match status" value="1"/>
</dbReference>
<evidence type="ECO:0000313" key="9">
    <source>
        <dbReference type="EMBL" id="GAA4182958.1"/>
    </source>
</evidence>
<dbReference type="Pfam" id="PF00893">
    <property type="entry name" value="Multi_Drug_Res"/>
    <property type="match status" value="1"/>
</dbReference>
<name>A0ABP8AF59_9MICO</name>
<accession>A0ABP8AF59</accession>
<dbReference type="EMBL" id="BAABBX010000001">
    <property type="protein sequence ID" value="GAA4182958.1"/>
    <property type="molecule type" value="Genomic_DNA"/>
</dbReference>
<dbReference type="InterPro" id="IPR045324">
    <property type="entry name" value="Small_multidrug_res"/>
</dbReference>
<keyword evidence="2" id="KW-0813">Transport</keyword>
<dbReference type="InterPro" id="IPR000390">
    <property type="entry name" value="Small_drug/metabolite_transptr"/>
</dbReference>
<evidence type="ECO:0000313" key="10">
    <source>
        <dbReference type="Proteomes" id="UP001500213"/>
    </source>
</evidence>
<dbReference type="InterPro" id="IPR037185">
    <property type="entry name" value="EmrE-like"/>
</dbReference>
<evidence type="ECO:0000256" key="2">
    <source>
        <dbReference type="ARBA" id="ARBA00022448"/>
    </source>
</evidence>
<keyword evidence="4 7" id="KW-0812">Transmembrane</keyword>
<dbReference type="SUPFAM" id="SSF103481">
    <property type="entry name" value="Multidrug resistance efflux transporter EmrE"/>
    <property type="match status" value="1"/>
</dbReference>
<comment type="similarity">
    <text evidence="7">Belongs to the drug/metabolite transporter (DMT) superfamily. Small multidrug resistance (SMR) (TC 2.A.7.1) family.</text>
</comment>
<dbReference type="Gene3D" id="1.10.3730.20">
    <property type="match status" value="1"/>
</dbReference>
<reference evidence="10" key="1">
    <citation type="journal article" date="2019" name="Int. J. Syst. Evol. Microbiol.">
        <title>The Global Catalogue of Microorganisms (GCM) 10K type strain sequencing project: providing services to taxonomists for standard genome sequencing and annotation.</title>
        <authorList>
            <consortium name="The Broad Institute Genomics Platform"/>
            <consortium name="The Broad Institute Genome Sequencing Center for Infectious Disease"/>
            <person name="Wu L."/>
            <person name="Ma J."/>
        </authorList>
    </citation>
    <scope>NUCLEOTIDE SEQUENCE [LARGE SCALE GENOMIC DNA]</scope>
    <source>
        <strain evidence="10">JCM 17593</strain>
    </source>
</reference>
<keyword evidence="6 8" id="KW-0472">Membrane</keyword>
<sequence>MSWVVLALAILCEVGATLSLRMASTPYDGPDGPVEPSRRWYLGVVVGYAASFALFSLVLRMGIGLGISYGIWTAAGFALTAVAGRVFFKEAFTRVMVAGTVLIIVGVFLIELGQAAH</sequence>
<dbReference type="RefSeq" id="WP_344772800.1">
    <property type="nucleotide sequence ID" value="NZ_BAABBX010000001.1"/>
</dbReference>
<comment type="caution">
    <text evidence="9">The sequence shown here is derived from an EMBL/GenBank/DDBJ whole genome shotgun (WGS) entry which is preliminary data.</text>
</comment>
<evidence type="ECO:0000256" key="7">
    <source>
        <dbReference type="RuleBase" id="RU003942"/>
    </source>
</evidence>
<keyword evidence="3" id="KW-1003">Cell membrane</keyword>
<keyword evidence="10" id="KW-1185">Reference proteome</keyword>
<feature type="transmembrane region" description="Helical" evidence="8">
    <location>
        <begin position="94"/>
        <end position="112"/>
    </location>
</feature>
<evidence type="ECO:0000256" key="4">
    <source>
        <dbReference type="ARBA" id="ARBA00022692"/>
    </source>
</evidence>
<evidence type="ECO:0000256" key="6">
    <source>
        <dbReference type="ARBA" id="ARBA00023136"/>
    </source>
</evidence>
<feature type="transmembrane region" description="Helical" evidence="8">
    <location>
        <begin position="66"/>
        <end position="88"/>
    </location>
</feature>
<evidence type="ECO:0000256" key="1">
    <source>
        <dbReference type="ARBA" id="ARBA00004651"/>
    </source>
</evidence>
<evidence type="ECO:0000256" key="8">
    <source>
        <dbReference type="SAM" id="Phobius"/>
    </source>
</evidence>
<feature type="transmembrane region" description="Helical" evidence="8">
    <location>
        <begin position="40"/>
        <end position="59"/>
    </location>
</feature>
<gene>
    <name evidence="9" type="ORF">GCM10022288_01650</name>
</gene>
<dbReference type="PANTHER" id="PTHR30561:SF1">
    <property type="entry name" value="MULTIDRUG TRANSPORTER EMRE"/>
    <property type="match status" value="1"/>
</dbReference>
<comment type="subcellular location">
    <subcellularLocation>
        <location evidence="1 7">Cell membrane</location>
        <topology evidence="1 7">Multi-pass membrane protein</topology>
    </subcellularLocation>
</comment>
<dbReference type="Proteomes" id="UP001500213">
    <property type="component" value="Unassembled WGS sequence"/>
</dbReference>
<keyword evidence="5 8" id="KW-1133">Transmembrane helix</keyword>
<evidence type="ECO:0000256" key="5">
    <source>
        <dbReference type="ARBA" id="ARBA00022989"/>
    </source>
</evidence>
<protein>
    <submittedName>
        <fullName evidence="9">SMR family transporter</fullName>
    </submittedName>
</protein>
<proteinExistence type="inferred from homology"/>